<organism evidence="5 6">
    <name type="scientific">Puccinia sorghi</name>
    <dbReference type="NCBI Taxonomy" id="27349"/>
    <lineage>
        <taxon>Eukaryota</taxon>
        <taxon>Fungi</taxon>
        <taxon>Dikarya</taxon>
        <taxon>Basidiomycota</taxon>
        <taxon>Pucciniomycotina</taxon>
        <taxon>Pucciniomycetes</taxon>
        <taxon>Pucciniales</taxon>
        <taxon>Pucciniaceae</taxon>
        <taxon>Puccinia</taxon>
    </lineage>
</organism>
<keyword evidence="6" id="KW-1185">Reference proteome</keyword>
<reference evidence="5 6" key="1">
    <citation type="submission" date="2015-08" db="EMBL/GenBank/DDBJ databases">
        <title>Next Generation Sequencing and Analysis of the Genome of Puccinia sorghi L Schw, the Causal Agent of Maize Common Rust.</title>
        <authorList>
            <person name="Rochi L."/>
            <person name="Burguener G."/>
            <person name="Darino M."/>
            <person name="Turjanski A."/>
            <person name="Kreff E."/>
            <person name="Dieguez M.J."/>
            <person name="Sacco F."/>
        </authorList>
    </citation>
    <scope>NUCLEOTIDE SEQUENCE [LARGE SCALE GENOMIC DNA]</scope>
    <source>
        <strain evidence="5 6">RO10H11247</strain>
    </source>
</reference>
<evidence type="ECO:0000313" key="5">
    <source>
        <dbReference type="EMBL" id="KNZ51905.1"/>
    </source>
</evidence>
<dbReference type="GO" id="GO:0035556">
    <property type="term" value="P:intracellular signal transduction"/>
    <property type="evidence" value="ECO:0007669"/>
    <property type="project" value="TreeGrafter"/>
</dbReference>
<evidence type="ECO:0000256" key="2">
    <source>
        <dbReference type="ARBA" id="ARBA00022840"/>
    </source>
</evidence>
<dbReference type="InterPro" id="IPR000719">
    <property type="entry name" value="Prot_kinase_dom"/>
</dbReference>
<dbReference type="PROSITE" id="PS00108">
    <property type="entry name" value="PROTEIN_KINASE_ST"/>
    <property type="match status" value="1"/>
</dbReference>
<keyword evidence="5" id="KW-0808">Transferase</keyword>
<gene>
    <name evidence="5" type="ORF">VP01_376g6</name>
</gene>
<feature type="compositionally biased region" description="Polar residues" evidence="3">
    <location>
        <begin position="250"/>
        <end position="267"/>
    </location>
</feature>
<dbReference type="OrthoDB" id="10252171at2759"/>
<feature type="region of interest" description="Disordered" evidence="3">
    <location>
        <begin position="56"/>
        <end position="102"/>
    </location>
</feature>
<feature type="compositionally biased region" description="Acidic residues" evidence="3">
    <location>
        <begin position="224"/>
        <end position="243"/>
    </location>
</feature>
<dbReference type="FunFam" id="3.30.200.20:FF:000747">
    <property type="entry name" value="Unplaced genomic scaffold supercont1.2, whole genome shotgun sequence"/>
    <property type="match status" value="1"/>
</dbReference>
<sequence length="819" mass="89222">MKNHSLTTSATNTDLPNSPSSSLINHNLSIIPPSFNSFNHGPSIASLIREKRKQLSLAQNNNSSTTTITSPLTSPIESKTIPSSSQPTSLERKPRSRGNTRIPALTDQLLMTTRFDTLKPLKHSLSQPQPSESTSLTRLPPTSFSNLLSNPCHHPLSGPLDPSLAEVVMTPTTQVSQISTLPEWWAFGGIPHKPKKYSTKSSLGGTTSVASVTTTTTTKNNQHEEEEDQDDEQEEEEEEEEDDRSDHTGDSSSNDSDQCPPSSTTHSPKPEPSSSVSTPDSSLEASNHSHTSSPTWTATKFCPEINSSVAPNSPKNFISPLSSPLEFSAGLISTEAEPTLALTTLTSVNGIFNVPSSPVGDTFHSHLAQTHHTLPTLTAMSSYSLGSSTEPLTSTALLSSLLDKAPQSATSRPCTLAHDGVVRKSIDPRSYSAMTGHRNLDSFVIHSSAGSGAYGIVKHAQEKGADGKPVGPPLVIKYIIKQRILADCWKRHKVLGPIPVEIHVLDHLRRVSYRPSLIALAMQYSENRQSDGDSAPLHTIPNRSDLIQLYAKEVAPGNYGSSQAHQRTGHPNICGILDYFEDSDYYYMVMPQFGDGKDLFGYIESSPDGLPTDEVRRIFGQIVDGVAFLHERNIVHRDLKDENVILDRDGNAQLIDFGSAAYVKEGSKFETFSGTLDFAAPEVLMGIPHGGKEIDIWALGVILFVLITGECPFWNPDEAAKGIGEGSRARAKLEEHLKKNCRTKTNPSLEESCEEDHDNDERQSVLDLLKHCLNLEAKLRPSIEHICWHKFFLPSGGWSGQSIPSISEPSLPLPPSSVL</sequence>
<dbReference type="AlphaFoldDB" id="A0A0L6UVM8"/>
<feature type="compositionally biased region" description="Polar residues" evidence="3">
    <location>
        <begin position="283"/>
        <end position="298"/>
    </location>
</feature>
<comment type="caution">
    <text evidence="5">The sequence shown here is derived from an EMBL/GenBank/DDBJ whole genome shotgun (WGS) entry which is preliminary data.</text>
</comment>
<feature type="compositionally biased region" description="Polar residues" evidence="3">
    <location>
        <begin position="80"/>
        <end position="89"/>
    </location>
</feature>
<dbReference type="STRING" id="27349.A0A0L6UVM8"/>
<name>A0A0L6UVM8_9BASI</name>
<feature type="region of interest" description="Disordered" evidence="3">
    <location>
        <begin position="196"/>
        <end position="298"/>
    </location>
</feature>
<evidence type="ECO:0000313" key="6">
    <source>
        <dbReference type="Proteomes" id="UP000037035"/>
    </source>
</evidence>
<dbReference type="GO" id="GO:0005634">
    <property type="term" value="C:nucleus"/>
    <property type="evidence" value="ECO:0007669"/>
    <property type="project" value="TreeGrafter"/>
</dbReference>
<keyword evidence="1" id="KW-0547">Nucleotide-binding</keyword>
<proteinExistence type="predicted"/>
<dbReference type="Proteomes" id="UP000037035">
    <property type="component" value="Unassembled WGS sequence"/>
</dbReference>
<dbReference type="InterPro" id="IPR008271">
    <property type="entry name" value="Ser/Thr_kinase_AS"/>
</dbReference>
<dbReference type="VEuPathDB" id="FungiDB:VP01_376g6"/>
<evidence type="ECO:0000259" key="4">
    <source>
        <dbReference type="PROSITE" id="PS50011"/>
    </source>
</evidence>
<feature type="compositionally biased region" description="Low complexity" evidence="3">
    <location>
        <begin position="63"/>
        <end position="78"/>
    </location>
</feature>
<dbReference type="InterPro" id="IPR011009">
    <property type="entry name" value="Kinase-like_dom_sf"/>
</dbReference>
<keyword evidence="5" id="KW-0418">Kinase</keyword>
<accession>A0A0L6UVM8</accession>
<dbReference type="PANTHER" id="PTHR24346:SF51">
    <property type="entry name" value="PAS DOMAIN-CONTAINING SERINE_THREONINE-PROTEIN KINASE"/>
    <property type="match status" value="1"/>
</dbReference>
<dbReference type="GO" id="GO:0005524">
    <property type="term" value="F:ATP binding"/>
    <property type="evidence" value="ECO:0007669"/>
    <property type="project" value="UniProtKB-KW"/>
</dbReference>
<dbReference type="Gene3D" id="1.10.510.10">
    <property type="entry name" value="Transferase(Phosphotransferase) domain 1"/>
    <property type="match status" value="1"/>
</dbReference>
<dbReference type="GO" id="GO:0045719">
    <property type="term" value="P:negative regulation of glycogen biosynthetic process"/>
    <property type="evidence" value="ECO:0007669"/>
    <property type="project" value="TreeGrafter"/>
</dbReference>
<dbReference type="PANTHER" id="PTHR24346">
    <property type="entry name" value="MAP/MICROTUBULE AFFINITY-REGULATING KINASE"/>
    <property type="match status" value="1"/>
</dbReference>
<dbReference type="EMBL" id="LAVV01008801">
    <property type="protein sequence ID" value="KNZ51905.1"/>
    <property type="molecule type" value="Genomic_DNA"/>
</dbReference>
<feature type="compositionally biased region" description="Low complexity" evidence="3">
    <location>
        <begin position="206"/>
        <end position="218"/>
    </location>
</feature>
<feature type="compositionally biased region" description="Polar residues" evidence="3">
    <location>
        <begin position="124"/>
        <end position="142"/>
    </location>
</feature>
<dbReference type="SMART" id="SM00220">
    <property type="entry name" value="S_TKc"/>
    <property type="match status" value="1"/>
</dbReference>
<keyword evidence="2" id="KW-0067">ATP-binding</keyword>
<dbReference type="PROSITE" id="PS50011">
    <property type="entry name" value="PROTEIN_KINASE_DOM"/>
    <property type="match status" value="1"/>
</dbReference>
<dbReference type="Pfam" id="PF00069">
    <property type="entry name" value="Pkinase"/>
    <property type="match status" value="1"/>
</dbReference>
<feature type="compositionally biased region" description="Low complexity" evidence="3">
    <location>
        <begin position="272"/>
        <end position="282"/>
    </location>
</feature>
<feature type="domain" description="Protein kinase" evidence="4">
    <location>
        <begin position="443"/>
        <end position="792"/>
    </location>
</feature>
<dbReference type="GO" id="GO:0004674">
    <property type="term" value="F:protein serine/threonine kinase activity"/>
    <property type="evidence" value="ECO:0007669"/>
    <property type="project" value="TreeGrafter"/>
</dbReference>
<dbReference type="SUPFAM" id="SSF56112">
    <property type="entry name" value="Protein kinase-like (PK-like)"/>
    <property type="match status" value="1"/>
</dbReference>
<protein>
    <submittedName>
        <fullName evidence="5">CAMK/CAMKL/PASK protein kinase</fullName>
    </submittedName>
</protein>
<dbReference type="Gene3D" id="3.30.200.20">
    <property type="entry name" value="Phosphorylase Kinase, domain 1"/>
    <property type="match status" value="1"/>
</dbReference>
<evidence type="ECO:0000256" key="3">
    <source>
        <dbReference type="SAM" id="MobiDB-lite"/>
    </source>
</evidence>
<feature type="region of interest" description="Disordered" evidence="3">
    <location>
        <begin position="122"/>
        <end position="142"/>
    </location>
</feature>
<evidence type="ECO:0000256" key="1">
    <source>
        <dbReference type="ARBA" id="ARBA00022741"/>
    </source>
</evidence>
<dbReference type="GO" id="GO:0005829">
    <property type="term" value="C:cytosol"/>
    <property type="evidence" value="ECO:0007669"/>
    <property type="project" value="TreeGrafter"/>
</dbReference>